<feature type="coiled-coil region" evidence="1">
    <location>
        <begin position="1149"/>
        <end position="1242"/>
    </location>
</feature>
<dbReference type="SUPFAM" id="SSF117281">
    <property type="entry name" value="Kelch motif"/>
    <property type="match status" value="1"/>
</dbReference>
<feature type="compositionally biased region" description="Basic residues" evidence="2">
    <location>
        <begin position="1"/>
        <end position="13"/>
    </location>
</feature>
<feature type="coiled-coil region" evidence="1">
    <location>
        <begin position="1096"/>
        <end position="1123"/>
    </location>
</feature>
<feature type="compositionally biased region" description="Low complexity" evidence="2">
    <location>
        <begin position="89"/>
        <end position="113"/>
    </location>
</feature>
<feature type="compositionally biased region" description="Polar residues" evidence="2">
    <location>
        <begin position="191"/>
        <end position="206"/>
    </location>
</feature>
<feature type="region of interest" description="Disordered" evidence="2">
    <location>
        <begin position="842"/>
        <end position="876"/>
    </location>
</feature>
<dbReference type="InterPro" id="IPR015915">
    <property type="entry name" value="Kelch-typ_b-propeller"/>
</dbReference>
<dbReference type="GeneID" id="90076419"/>
<proteinExistence type="predicted"/>
<feature type="coiled-coil region" evidence="1">
    <location>
        <begin position="1323"/>
        <end position="1452"/>
    </location>
</feature>
<feature type="compositionally biased region" description="Polar residues" evidence="2">
    <location>
        <begin position="859"/>
        <end position="876"/>
    </location>
</feature>
<feature type="region of interest" description="Disordered" evidence="2">
    <location>
        <begin position="143"/>
        <end position="206"/>
    </location>
</feature>
<feature type="compositionally biased region" description="Low complexity" evidence="2">
    <location>
        <begin position="30"/>
        <end position="50"/>
    </location>
</feature>
<dbReference type="Proteomes" id="UP001360560">
    <property type="component" value="Unassembled WGS sequence"/>
</dbReference>
<gene>
    <name evidence="3" type="ORF">DASC09_057700</name>
</gene>
<dbReference type="PANTHER" id="PTHR23244:SF456">
    <property type="entry name" value="MULTIPLE EPIDERMAL GROWTH FACTOR-LIKE DOMAINS PROTEIN 8"/>
    <property type="match status" value="1"/>
</dbReference>
<protein>
    <submittedName>
        <fullName evidence="3">Kel2 protein</fullName>
    </submittedName>
</protein>
<dbReference type="Gene3D" id="2.120.10.80">
    <property type="entry name" value="Kelch-type beta propeller"/>
    <property type="match status" value="2"/>
</dbReference>
<sequence length="1465" mass="163363">MAPFKLRKSKKKDSKHDASSSSSSKKDPKSPGTSVTSSSGSSIHDSTSESPVQHKYSEEMKSSAEFINRPQMDLQQQQQKLFSMPPPQQQQQQQQQQQSTGGSFQQQQGTPTTMNSSRQLPLIPTAGQSLSPIETPHNTNILRSTQANSGRPGIMSNNNMNYQQKPLPPHQYTPRNNNNNPPPPQNSNNPFVMSSRNTSQQTLGQQSPLVQAIQNFTPWSRVKLTASPFPRYRHTSSSVISEQGHVFVMGGLREGSVYGDLWALNSTTFDAKSIENFDGIPAPRVGHNSCLCGNAFIIFGGDTIQTNEQGELDNDLYLFNINSLKWTIPHPQGDRPCGRYGHTIGVIAKTNVQSKLYLFGGQLDSKIFNDLWVFDLSSFRKPTSHWEKIIPSNDPNDLDNIPPPLTNHSMVIFNYKLYMFGGSNLQRLSNDLYCFDPNLNSFSRLKCTGDIPPPIEEHSTTLIKNLMIVYGGKNSKSETVDSLYILNLNSFHWTRVESFMLNPGARCGHSITAIFNYSRKNQNGQPQLKDSDDRRFQNNQIIPTKVSPNALASSPLSSSKNKILIMGGDQLDYCTSNAGSFEKSNKDENFGTMIYVFDLDLYNEWSVKFKNFDLWDDKLPQILTKQASPVHNNNNGVFGQSSPFVKAIAANSVSPTNGSASTFTTLPHSENHHTVHQPIIEDNKNNVFSDQPFETAPPPVPPQRKDSVGSLDAFSTPPTTTTGSPQSLTREIVEDKTSNNAAMEKIQNMGASAALVDAGVVGNTTLETANGMVNNESSGSETSPRDFDLLDTYVNSSVDLLEKMSQQQPQTKLKKLDIAAATNSTIPEAPSTPVKENIEEFSIAQPEKRVSIPARSPKRTGSPQLNSPQDNGLSPTTADLYVSAISNLPEQNGVRSIDDQVINGTMKQDHQDAASSQAATAQFAKAVELLETELSELKLEMNNQAKAASDRIHELEQHSRDLEQRHEISEQRNAEYESKHAELQETIIAREQEVQESHGSLQGELIQKDKAIQQLQSEIEGIHTKHANDDQLEIQELQQQLAGMHEQLTQKHTELSTINEKFVSKDDEFVALSKELEQLKASSIAKDVPVEVSSNNDEELEALKQQLAEKDRIIEELNSSTNELDRGGVIESSSPISGSITGLVSDRDLNAIRRENIELHSELIKARANNETLNQKFQEFEPFMNNSIIELEQLNEVILHQKEEIESLTGQLVQTEALQDEVSSLQTENDILKKELENVKRDRSSKRTITNDKINNISTDISKLVTLWRSKKEITSDLDRSMITDESLSETTANDEDFANGSVISNFSTNSNSKAFGQLQSQINELIQINKEQELKNHALQEKVAAMTNEMTSLQEQAGKGKDLEKYEENYRNAMNSMKKTGRALEVSQKELNKQKELNSQLRTEIEDLQAVTDSSMNGDDDMKNAHYDFKIKDLEAELFIIKQERDELKDSVVSLRKKLMTGGK</sequence>
<keyword evidence="1" id="KW-0175">Coiled coil</keyword>
<dbReference type="PANTHER" id="PTHR23244">
    <property type="entry name" value="KELCH REPEAT DOMAIN"/>
    <property type="match status" value="1"/>
</dbReference>
<feature type="coiled-coil region" evidence="1">
    <location>
        <begin position="1027"/>
        <end position="1054"/>
    </location>
</feature>
<name>A0AAV5QV85_9ASCO</name>
<feature type="compositionally biased region" description="Polar residues" evidence="2">
    <location>
        <begin position="143"/>
        <end position="164"/>
    </location>
</feature>
<feature type="compositionally biased region" description="Low complexity" evidence="2">
    <location>
        <begin position="715"/>
        <end position="727"/>
    </location>
</feature>
<reference evidence="3 4" key="1">
    <citation type="journal article" date="2023" name="Elife">
        <title>Identification of key yeast species and microbe-microbe interactions impacting larval growth of Drosophila in the wild.</title>
        <authorList>
            <person name="Mure A."/>
            <person name="Sugiura Y."/>
            <person name="Maeda R."/>
            <person name="Honda K."/>
            <person name="Sakurai N."/>
            <person name="Takahashi Y."/>
            <person name="Watada M."/>
            <person name="Katoh T."/>
            <person name="Gotoh A."/>
            <person name="Gotoh Y."/>
            <person name="Taniguchi I."/>
            <person name="Nakamura K."/>
            <person name="Hayashi T."/>
            <person name="Katayama T."/>
            <person name="Uemura T."/>
            <person name="Hattori Y."/>
        </authorList>
    </citation>
    <scope>NUCLEOTIDE SEQUENCE [LARGE SCALE GENOMIC DNA]</scope>
    <source>
        <strain evidence="3 4">SC-9</strain>
    </source>
</reference>
<dbReference type="RefSeq" id="XP_064855426.1">
    <property type="nucleotide sequence ID" value="XM_064999354.1"/>
</dbReference>
<evidence type="ECO:0000313" key="4">
    <source>
        <dbReference type="Proteomes" id="UP001360560"/>
    </source>
</evidence>
<dbReference type="Pfam" id="PF24681">
    <property type="entry name" value="Kelch_KLHDC2_KLHL20_DRC7"/>
    <property type="match status" value="1"/>
</dbReference>
<comment type="caution">
    <text evidence="3">The sequence shown here is derived from an EMBL/GenBank/DDBJ whole genome shotgun (WGS) entry which is preliminary data.</text>
</comment>
<evidence type="ECO:0000313" key="3">
    <source>
        <dbReference type="EMBL" id="GMM38431.1"/>
    </source>
</evidence>
<feature type="region of interest" description="Disordered" evidence="2">
    <location>
        <begin position="1"/>
        <end position="119"/>
    </location>
</feature>
<evidence type="ECO:0000256" key="1">
    <source>
        <dbReference type="SAM" id="Coils"/>
    </source>
</evidence>
<feature type="compositionally biased region" description="Basic and acidic residues" evidence="2">
    <location>
        <begin position="14"/>
        <end position="29"/>
    </location>
</feature>
<feature type="coiled-coil region" evidence="1">
    <location>
        <begin position="927"/>
        <end position="993"/>
    </location>
</feature>
<keyword evidence="4" id="KW-1185">Reference proteome</keyword>
<organism evidence="3 4">
    <name type="scientific">Saccharomycopsis crataegensis</name>
    <dbReference type="NCBI Taxonomy" id="43959"/>
    <lineage>
        <taxon>Eukaryota</taxon>
        <taxon>Fungi</taxon>
        <taxon>Dikarya</taxon>
        <taxon>Ascomycota</taxon>
        <taxon>Saccharomycotina</taxon>
        <taxon>Saccharomycetes</taxon>
        <taxon>Saccharomycopsidaceae</taxon>
        <taxon>Saccharomycopsis</taxon>
    </lineage>
</organism>
<feature type="region of interest" description="Disordered" evidence="2">
    <location>
        <begin position="687"/>
        <end position="727"/>
    </location>
</feature>
<evidence type="ECO:0000256" key="2">
    <source>
        <dbReference type="SAM" id="MobiDB-lite"/>
    </source>
</evidence>
<dbReference type="EMBL" id="BTFZ01000020">
    <property type="protein sequence ID" value="GMM38431.1"/>
    <property type="molecule type" value="Genomic_DNA"/>
</dbReference>
<accession>A0AAV5QV85</accession>